<feature type="transmembrane region" description="Helical" evidence="1">
    <location>
        <begin position="90"/>
        <end position="116"/>
    </location>
</feature>
<accession>A0A415NWT6</accession>
<dbReference type="Proteomes" id="UP000284868">
    <property type="component" value="Unassembled WGS sequence"/>
</dbReference>
<feature type="transmembrane region" description="Helical" evidence="1">
    <location>
        <begin position="122"/>
        <end position="147"/>
    </location>
</feature>
<feature type="transmembrane region" description="Helical" evidence="1">
    <location>
        <begin position="205"/>
        <end position="226"/>
    </location>
</feature>
<feature type="transmembrane region" description="Helical" evidence="1">
    <location>
        <begin position="47"/>
        <end position="69"/>
    </location>
</feature>
<keyword evidence="1" id="KW-0472">Membrane</keyword>
<dbReference type="OrthoDB" id="3182222at2"/>
<organism evidence="2 3">
    <name type="scientific">Amedibacillus dolichus</name>
    <dbReference type="NCBI Taxonomy" id="31971"/>
    <lineage>
        <taxon>Bacteria</taxon>
        <taxon>Bacillati</taxon>
        <taxon>Bacillota</taxon>
        <taxon>Erysipelotrichia</taxon>
        <taxon>Erysipelotrichales</taxon>
        <taxon>Erysipelotrichaceae</taxon>
        <taxon>Amedibacillus</taxon>
    </lineage>
</organism>
<reference evidence="2 3" key="1">
    <citation type="submission" date="2018-08" db="EMBL/GenBank/DDBJ databases">
        <title>A genome reference for cultivated species of the human gut microbiota.</title>
        <authorList>
            <person name="Zou Y."/>
            <person name="Xue W."/>
            <person name="Luo G."/>
        </authorList>
    </citation>
    <scope>NUCLEOTIDE SEQUENCE [LARGE SCALE GENOMIC DNA]</scope>
    <source>
        <strain evidence="2 3">AF35-6BH</strain>
    </source>
</reference>
<dbReference type="AlphaFoldDB" id="A0A415NWT6"/>
<evidence type="ECO:0000256" key="1">
    <source>
        <dbReference type="SAM" id="Phobius"/>
    </source>
</evidence>
<evidence type="ECO:0008006" key="4">
    <source>
        <dbReference type="Google" id="ProtNLM"/>
    </source>
</evidence>
<keyword evidence="3" id="KW-1185">Reference proteome</keyword>
<gene>
    <name evidence="2" type="ORF">DWZ83_10685</name>
</gene>
<name>A0A415NWT6_9FIRM</name>
<keyword evidence="1" id="KW-1133">Transmembrane helix</keyword>
<sequence length="233" mass="25823">MISFRKVFAIMDAKTKTLMSKNFFLMMLFSIGYGILMNSVIGEVTTYALALAVVCNVGMALYITTLILAEEKEKNTLRVLMTSSVTGIEYFLGTVIPILIELEIVNLILVIVLGVQMSLTAWIIYILMTTLATLSCAMIGMIFGIYAKNQMNANSVVTPAVLILMLIPMFADLMPIMAILSNYLFTGVVIESINSLTYNSIIVTPMQWTVLLIECVLSIIAFLFLYKKNGFEA</sequence>
<dbReference type="RefSeq" id="WP_117561240.1">
    <property type="nucleotide sequence ID" value="NZ_QRPK01000123.1"/>
</dbReference>
<keyword evidence="1" id="KW-0812">Transmembrane</keyword>
<comment type="caution">
    <text evidence="2">The sequence shown here is derived from an EMBL/GenBank/DDBJ whole genome shotgun (WGS) entry which is preliminary data.</text>
</comment>
<feature type="transmembrane region" description="Helical" evidence="1">
    <location>
        <begin position="21"/>
        <end position="41"/>
    </location>
</feature>
<dbReference type="EMBL" id="QRPK01000123">
    <property type="protein sequence ID" value="RHM04963.1"/>
    <property type="molecule type" value="Genomic_DNA"/>
</dbReference>
<protein>
    <recommendedName>
        <fullName evidence="4">ABC transporter permease</fullName>
    </recommendedName>
</protein>
<proteinExistence type="predicted"/>
<evidence type="ECO:0000313" key="2">
    <source>
        <dbReference type="EMBL" id="RHM04963.1"/>
    </source>
</evidence>
<evidence type="ECO:0000313" key="3">
    <source>
        <dbReference type="Proteomes" id="UP000284868"/>
    </source>
</evidence>
<feature type="transmembrane region" description="Helical" evidence="1">
    <location>
        <begin position="159"/>
        <end position="185"/>
    </location>
</feature>